<evidence type="ECO:0000256" key="2">
    <source>
        <dbReference type="SAM" id="MobiDB-lite"/>
    </source>
</evidence>
<dbReference type="SUPFAM" id="SSF50249">
    <property type="entry name" value="Nucleic acid-binding proteins"/>
    <property type="match status" value="2"/>
</dbReference>
<dbReference type="InterPro" id="IPR012340">
    <property type="entry name" value="NA-bd_OB-fold"/>
</dbReference>
<keyword evidence="4" id="KW-1185">Reference proteome</keyword>
<dbReference type="Proteomes" id="UP000046392">
    <property type="component" value="Unplaced"/>
</dbReference>
<evidence type="ECO:0000259" key="3">
    <source>
        <dbReference type="Pfam" id="PF16900"/>
    </source>
</evidence>
<dbReference type="Pfam" id="PF16900">
    <property type="entry name" value="REPA_OB_2"/>
    <property type="match status" value="1"/>
</dbReference>
<name>A0A0N5BB63_STREA</name>
<keyword evidence="1" id="KW-0238">DNA-binding</keyword>
<dbReference type="AlphaFoldDB" id="A0A0N5BB63"/>
<dbReference type="STRING" id="174720.A0A0N5BB63"/>
<evidence type="ECO:0000313" key="4">
    <source>
        <dbReference type="Proteomes" id="UP000046392"/>
    </source>
</evidence>
<dbReference type="InterPro" id="IPR031657">
    <property type="entry name" value="REPA_OB_2"/>
</dbReference>
<feature type="domain" description="Replication protein A OB" evidence="3">
    <location>
        <begin position="187"/>
        <end position="265"/>
    </location>
</feature>
<dbReference type="WBParaSite" id="SPAL_0000327300.1">
    <property type="protein sequence ID" value="SPAL_0000327300.1"/>
    <property type="gene ID" value="SPAL_0000327300"/>
</dbReference>
<organism evidence="4 5">
    <name type="scientific">Strongyloides papillosus</name>
    <name type="common">Intestinal threadworm</name>
    <dbReference type="NCBI Taxonomy" id="174720"/>
    <lineage>
        <taxon>Eukaryota</taxon>
        <taxon>Metazoa</taxon>
        <taxon>Ecdysozoa</taxon>
        <taxon>Nematoda</taxon>
        <taxon>Chromadorea</taxon>
        <taxon>Rhabditida</taxon>
        <taxon>Tylenchina</taxon>
        <taxon>Panagrolaimomorpha</taxon>
        <taxon>Strongyloidoidea</taxon>
        <taxon>Strongyloididae</taxon>
        <taxon>Strongyloides</taxon>
    </lineage>
</organism>
<sequence length="459" mass="52159">MQLVQNYSLSTGFFGRLEEERIESIQPVLQVLKDVIIDEISPVKLHLNDGSSIYTLVTIRGRALEKFIMNEMKNCKSVVKLLKFHRRKIWCGEVSKIHIVVDDFTLLVKDYGVIGNPKLYCDDEERGRNGGSSTDGSPCSPPIKMMRIVSQQRRNNMKLRVAPQQQGSNMRLELNRCLLEDIEEYVKECIDVVAILHRMTSPEPKQTSGKGEQNMMKLILLDESNTEVQLVAWGSRCNQFTPDMRHKPIVLKSIGVKEWSGGYELTFRQVTKVIKGEELKITEDLSKWYAARQSGDSAGGGVVSIQDIYDGYSTNRISGNSYYNITGKIVGLVSNSLYKTCNAREGCCSKVEEVRKNVYECRKCGEMSSFRVAPVLVFLVRDDSTIKKQKLHVCDFLAESLLQRKRGKILKVMDQYSSNSEDVKQAVAEGLVGRTFWFRVKIDAGGHGRWIVKKYRLLD</sequence>
<dbReference type="Gene3D" id="2.40.50.140">
    <property type="entry name" value="Nucleic acid-binding proteins"/>
    <property type="match status" value="3"/>
</dbReference>
<protein>
    <submittedName>
        <fullName evidence="5">REPA_OB_2 domain-containing protein</fullName>
    </submittedName>
</protein>
<dbReference type="GO" id="GO:0003677">
    <property type="term" value="F:DNA binding"/>
    <property type="evidence" value="ECO:0007669"/>
    <property type="project" value="UniProtKB-KW"/>
</dbReference>
<proteinExistence type="predicted"/>
<reference evidence="5" key="1">
    <citation type="submission" date="2017-02" db="UniProtKB">
        <authorList>
            <consortium name="WormBaseParasite"/>
        </authorList>
    </citation>
    <scope>IDENTIFICATION</scope>
</reference>
<accession>A0A0N5BB63</accession>
<evidence type="ECO:0000313" key="5">
    <source>
        <dbReference type="WBParaSite" id="SPAL_0000327300.1"/>
    </source>
</evidence>
<evidence type="ECO:0000256" key="1">
    <source>
        <dbReference type="ARBA" id="ARBA00023125"/>
    </source>
</evidence>
<feature type="region of interest" description="Disordered" evidence="2">
    <location>
        <begin position="124"/>
        <end position="143"/>
    </location>
</feature>